<dbReference type="EMBL" id="JANPWB010000007">
    <property type="protein sequence ID" value="KAJ1168352.1"/>
    <property type="molecule type" value="Genomic_DNA"/>
</dbReference>
<sequence>MRPRRGWPGQRRRRLTARQVTLVRGALSVSRTDGCSREGRPLLARRGWSLSPVGWFERGGPSRGHVRSAVSRAWIRVVVSVARVVLGAVPQVFGALPPRVSMAPKGRKRAAAEPAAAVSARVNGVQGAEKKSKGPGGAGALRVIIEHCKS</sequence>
<dbReference type="Proteomes" id="UP001066276">
    <property type="component" value="Chromosome 4_1"/>
</dbReference>
<evidence type="ECO:0000313" key="1">
    <source>
        <dbReference type="EMBL" id="KAJ1168352.1"/>
    </source>
</evidence>
<protein>
    <submittedName>
        <fullName evidence="1">Uncharacterized protein</fullName>
    </submittedName>
</protein>
<name>A0AAV7SVY8_PLEWA</name>
<organism evidence="1 2">
    <name type="scientific">Pleurodeles waltl</name>
    <name type="common">Iberian ribbed newt</name>
    <dbReference type="NCBI Taxonomy" id="8319"/>
    <lineage>
        <taxon>Eukaryota</taxon>
        <taxon>Metazoa</taxon>
        <taxon>Chordata</taxon>
        <taxon>Craniata</taxon>
        <taxon>Vertebrata</taxon>
        <taxon>Euteleostomi</taxon>
        <taxon>Amphibia</taxon>
        <taxon>Batrachia</taxon>
        <taxon>Caudata</taxon>
        <taxon>Salamandroidea</taxon>
        <taxon>Salamandridae</taxon>
        <taxon>Pleurodelinae</taxon>
        <taxon>Pleurodeles</taxon>
    </lineage>
</organism>
<evidence type="ECO:0000313" key="2">
    <source>
        <dbReference type="Proteomes" id="UP001066276"/>
    </source>
</evidence>
<accession>A0AAV7SVY8</accession>
<proteinExistence type="predicted"/>
<keyword evidence="2" id="KW-1185">Reference proteome</keyword>
<gene>
    <name evidence="1" type="ORF">NDU88_000278</name>
</gene>
<comment type="caution">
    <text evidence="1">The sequence shown here is derived from an EMBL/GenBank/DDBJ whole genome shotgun (WGS) entry which is preliminary data.</text>
</comment>
<dbReference type="AlphaFoldDB" id="A0AAV7SVY8"/>
<reference evidence="1" key="1">
    <citation type="journal article" date="2022" name="bioRxiv">
        <title>Sequencing and chromosome-scale assembly of the giantPleurodeles waltlgenome.</title>
        <authorList>
            <person name="Brown T."/>
            <person name="Elewa A."/>
            <person name="Iarovenko S."/>
            <person name="Subramanian E."/>
            <person name="Araus A.J."/>
            <person name="Petzold A."/>
            <person name="Susuki M."/>
            <person name="Suzuki K.-i.T."/>
            <person name="Hayashi T."/>
            <person name="Toyoda A."/>
            <person name="Oliveira C."/>
            <person name="Osipova E."/>
            <person name="Leigh N.D."/>
            <person name="Simon A."/>
            <person name="Yun M.H."/>
        </authorList>
    </citation>
    <scope>NUCLEOTIDE SEQUENCE</scope>
    <source>
        <strain evidence="1">20211129_DDA</strain>
        <tissue evidence="1">Liver</tissue>
    </source>
</reference>